<dbReference type="SUPFAM" id="SSF52058">
    <property type="entry name" value="L domain-like"/>
    <property type="match status" value="1"/>
</dbReference>
<keyword evidence="5 13" id="KW-0812">Transmembrane</keyword>
<proteinExistence type="inferred from homology"/>
<evidence type="ECO:0000256" key="10">
    <source>
        <dbReference type="ARBA" id="ARBA00023170"/>
    </source>
</evidence>
<dbReference type="Gene3D" id="1.20.1070.10">
    <property type="entry name" value="Rhodopsin 7-helix transmembrane proteins"/>
    <property type="match status" value="1"/>
</dbReference>
<feature type="transmembrane region" description="Helical" evidence="13">
    <location>
        <begin position="639"/>
        <end position="660"/>
    </location>
</feature>
<comment type="subcellular location">
    <subcellularLocation>
        <location evidence="1">Cell membrane</location>
        <topology evidence="1">Multi-pass membrane protein</topology>
    </subcellularLocation>
</comment>
<dbReference type="InterPro" id="IPR002131">
    <property type="entry name" value="Gphrmn_rcpt_fam"/>
</dbReference>
<dbReference type="InterPro" id="IPR017452">
    <property type="entry name" value="GPCR_Rhodpsn_7TM"/>
</dbReference>
<dbReference type="AlphaFoldDB" id="A0A8B7N8U0"/>
<feature type="transmembrane region" description="Helical" evidence="13">
    <location>
        <begin position="562"/>
        <end position="583"/>
    </location>
</feature>
<evidence type="ECO:0000256" key="3">
    <source>
        <dbReference type="ARBA" id="ARBA00022475"/>
    </source>
</evidence>
<gene>
    <name evidence="16" type="primary">LOC108667174</name>
</gene>
<evidence type="ECO:0000256" key="2">
    <source>
        <dbReference type="ARBA" id="ARBA00010663"/>
    </source>
</evidence>
<dbReference type="SUPFAM" id="SSF81321">
    <property type="entry name" value="Family A G protein-coupled receptor-like"/>
    <property type="match status" value="1"/>
</dbReference>
<dbReference type="OrthoDB" id="5981530at2759"/>
<dbReference type="GO" id="GO:0009755">
    <property type="term" value="P:hormone-mediated signaling pathway"/>
    <property type="evidence" value="ECO:0007669"/>
    <property type="project" value="TreeGrafter"/>
</dbReference>
<keyword evidence="15" id="KW-1185">Reference proteome</keyword>
<evidence type="ECO:0000256" key="7">
    <source>
        <dbReference type="ARBA" id="ARBA00022989"/>
    </source>
</evidence>
<keyword evidence="10 16" id="KW-0675">Receptor</keyword>
<dbReference type="GeneID" id="108667174"/>
<keyword evidence="9 13" id="KW-0472">Membrane</keyword>
<organism evidence="15 16">
    <name type="scientific">Hyalella azteca</name>
    <name type="common">Amphipod</name>
    <dbReference type="NCBI Taxonomy" id="294128"/>
    <lineage>
        <taxon>Eukaryota</taxon>
        <taxon>Metazoa</taxon>
        <taxon>Ecdysozoa</taxon>
        <taxon>Arthropoda</taxon>
        <taxon>Crustacea</taxon>
        <taxon>Multicrustacea</taxon>
        <taxon>Malacostraca</taxon>
        <taxon>Eumalacostraca</taxon>
        <taxon>Peracarida</taxon>
        <taxon>Amphipoda</taxon>
        <taxon>Senticaudata</taxon>
        <taxon>Talitrida</taxon>
        <taxon>Talitroidea</taxon>
        <taxon>Hyalellidae</taxon>
        <taxon>Hyalella</taxon>
    </lineage>
</organism>
<dbReference type="GO" id="GO:0016500">
    <property type="term" value="F:protein-hormone receptor activity"/>
    <property type="evidence" value="ECO:0007669"/>
    <property type="project" value="InterPro"/>
</dbReference>
<feature type="transmembrane region" description="Helical" evidence="13">
    <location>
        <begin position="595"/>
        <end position="616"/>
    </location>
</feature>
<dbReference type="InterPro" id="IPR032675">
    <property type="entry name" value="LRR_dom_sf"/>
</dbReference>
<dbReference type="PRINTS" id="PR00237">
    <property type="entry name" value="GPCRRHODOPSN"/>
</dbReference>
<name>A0A8B7N8U0_HYAAZ</name>
<evidence type="ECO:0000256" key="6">
    <source>
        <dbReference type="ARBA" id="ARBA00022737"/>
    </source>
</evidence>
<dbReference type="Pfam" id="PF00001">
    <property type="entry name" value="7tm_1"/>
    <property type="match status" value="1"/>
</dbReference>
<feature type="transmembrane region" description="Helical" evidence="13">
    <location>
        <begin position="723"/>
        <end position="749"/>
    </location>
</feature>
<protein>
    <submittedName>
        <fullName evidence="16">Lutropin-choriogonadotropic hormone receptor</fullName>
    </submittedName>
</protein>
<feature type="transmembrane region" description="Helical" evidence="13">
    <location>
        <begin position="680"/>
        <end position="703"/>
    </location>
</feature>
<dbReference type="GO" id="GO:0005886">
    <property type="term" value="C:plasma membrane"/>
    <property type="evidence" value="ECO:0007669"/>
    <property type="project" value="UniProtKB-SubCell"/>
</dbReference>
<evidence type="ECO:0000313" key="15">
    <source>
        <dbReference type="Proteomes" id="UP000694843"/>
    </source>
</evidence>
<dbReference type="RefSeq" id="XP_018009653.2">
    <property type="nucleotide sequence ID" value="XM_018154164.2"/>
</dbReference>
<comment type="similarity">
    <text evidence="2">Belongs to the G-protein coupled receptor 1 family.</text>
</comment>
<dbReference type="PRINTS" id="PR00373">
    <property type="entry name" value="GLYCHORMONER"/>
</dbReference>
<dbReference type="InterPro" id="IPR000276">
    <property type="entry name" value="GPCR_Rhodpsn"/>
</dbReference>
<evidence type="ECO:0000256" key="8">
    <source>
        <dbReference type="ARBA" id="ARBA00023040"/>
    </source>
</evidence>
<feature type="region of interest" description="Disordered" evidence="12">
    <location>
        <begin position="362"/>
        <end position="391"/>
    </location>
</feature>
<dbReference type="OMA" id="SESHEEW"/>
<evidence type="ECO:0000259" key="14">
    <source>
        <dbReference type="PROSITE" id="PS50262"/>
    </source>
</evidence>
<feature type="compositionally biased region" description="Polar residues" evidence="12">
    <location>
        <begin position="869"/>
        <end position="881"/>
    </location>
</feature>
<evidence type="ECO:0000256" key="9">
    <source>
        <dbReference type="ARBA" id="ARBA00023136"/>
    </source>
</evidence>
<dbReference type="PROSITE" id="PS00237">
    <property type="entry name" value="G_PROTEIN_RECEP_F1_1"/>
    <property type="match status" value="1"/>
</dbReference>
<evidence type="ECO:0000256" key="13">
    <source>
        <dbReference type="SAM" id="Phobius"/>
    </source>
</evidence>
<keyword evidence="6" id="KW-0677">Repeat</keyword>
<evidence type="ECO:0000256" key="1">
    <source>
        <dbReference type="ARBA" id="ARBA00004651"/>
    </source>
</evidence>
<feature type="region of interest" description="Disordered" evidence="12">
    <location>
        <begin position="869"/>
        <end position="938"/>
    </location>
</feature>
<evidence type="ECO:0000256" key="11">
    <source>
        <dbReference type="ARBA" id="ARBA00023224"/>
    </source>
</evidence>
<feature type="compositionally biased region" description="Basic and acidic residues" evidence="12">
    <location>
        <begin position="897"/>
        <end position="909"/>
    </location>
</feature>
<keyword evidence="4" id="KW-0433">Leucine-rich repeat</keyword>
<dbReference type="KEGG" id="hazt:108667174"/>
<dbReference type="Gene3D" id="3.80.10.10">
    <property type="entry name" value="Ribonuclease Inhibitor"/>
    <property type="match status" value="1"/>
</dbReference>
<dbReference type="FunFam" id="1.20.1070.10:FF:000181">
    <property type="entry name" value="Thyrotropin receptor"/>
    <property type="match status" value="1"/>
</dbReference>
<dbReference type="Pfam" id="PF13855">
    <property type="entry name" value="LRR_8"/>
    <property type="match status" value="1"/>
</dbReference>
<dbReference type="GO" id="GO:0008528">
    <property type="term" value="F:G protein-coupled peptide receptor activity"/>
    <property type="evidence" value="ECO:0007669"/>
    <property type="project" value="TreeGrafter"/>
</dbReference>
<dbReference type="CDD" id="cd15136">
    <property type="entry name" value="7tmA_Glyco_hormone_R"/>
    <property type="match status" value="1"/>
</dbReference>
<dbReference type="GO" id="GO:0007189">
    <property type="term" value="P:adenylate cyclase-activating G protein-coupled receptor signaling pathway"/>
    <property type="evidence" value="ECO:0007669"/>
    <property type="project" value="TreeGrafter"/>
</dbReference>
<sequence>MKNSSLLLLSQSSTLSSAKEAFKLHAPQVPSHRLKTRSDYSQHDRTNERYLLPKSSSCWETFDERGIREVECLTSGLNVTELPRRYMPGLNRLTLRNVSIRSLSATALRLYAASLRSIVVVVAPQLESFSAEDLRFLIALQVLEIQHAPRLCVVPVYHLLTSLPRLTVLRIVETGLQFSAAVAPTAVTRSSSIFHSIDLERNFKMSRLEHRFRSVMAEQLLLTNNGLKSIDENEFLGSEFGKLSLRNNRRLTRLHPLAFAGLRSLRTLDLSGTAITSLPTVGLESLESLILVDTFSLRTFPSVYSFKGIHRAELTYSYHCCAFQFPKIHDPEEHKRQQEEMRRHSEKYCSDDASSKLAAVNARPPTQRPLAAAGADGMGPSSVGDSESHEEWHGWSDMVAPVHVRPHHRGVGLRKVRTAKTETWNITSEADASATAVDHPHADVFPQFLMEGFPHKEGFADIIESDGVVGPFAKDHFLEDNGFQSVMPQENFRAKFFGYDSTSYNVHADNSSVFHTVSFVARNQTSVVCGQLPKNYHAVKCLPKPDAFNPCEDVMHNFSLRVAVWLVVITAVFGNLAVMVVLLSNRYKMTVSKFLICNLAMADLCMGIYLMMIAAVDMHTRGRYFNHALDWQRGWGCKIAGFLTVFGSELSIVTLVVITLERWYAITYAIHLNKRLRLHLAAKIMVLAWVYAICMAALPLLGVSSYSKTSICLPMEKNNFASMTYLLTLLAANGAAFMLICVCYATMYWSITRNNINACKSDTTVAKRMALLVFTDFACWAPIAFFGLTAVLGYPLISVTHAKFLLVFFYPLNSCANPYLYAILTKQYHRDLLSLLSRCSLCPRKLVRSKTPSTTNPMVLNPVQLNKNRRVSSPTQISDSLDSGKKCPPGKFCSYRDSIRDRKGEDKPQRLQTVIEAKSSSRESSSGADSPHPVKNCHAKTKFTPEQEAILQRYVGQRARVRLTETPEKIAADSTDKLKDGSDDCLALRCLSVPSNSNISRDDSCSENSV</sequence>
<evidence type="ECO:0000256" key="5">
    <source>
        <dbReference type="ARBA" id="ARBA00022692"/>
    </source>
</evidence>
<dbReference type="PANTHER" id="PTHR24372">
    <property type="entry name" value="GLYCOPROTEIN HORMONE RECEPTOR"/>
    <property type="match status" value="1"/>
</dbReference>
<feature type="domain" description="G-protein coupled receptors family 1 profile" evidence="14">
    <location>
        <begin position="574"/>
        <end position="821"/>
    </location>
</feature>
<evidence type="ECO:0000256" key="12">
    <source>
        <dbReference type="SAM" id="MobiDB-lite"/>
    </source>
</evidence>
<evidence type="ECO:0000313" key="16">
    <source>
        <dbReference type="RefSeq" id="XP_018009653.2"/>
    </source>
</evidence>
<reference evidence="16" key="1">
    <citation type="submission" date="2025-08" db="UniProtKB">
        <authorList>
            <consortium name="RefSeq"/>
        </authorList>
    </citation>
    <scope>IDENTIFICATION</scope>
    <source>
        <tissue evidence="16">Whole organism</tissue>
    </source>
</reference>
<keyword evidence="11" id="KW-0807">Transducer</keyword>
<dbReference type="InterPro" id="IPR001611">
    <property type="entry name" value="Leu-rich_rpt"/>
</dbReference>
<dbReference type="Proteomes" id="UP000694843">
    <property type="component" value="Unplaced"/>
</dbReference>
<accession>A0A8B7N8U0</accession>
<feature type="transmembrane region" description="Helical" evidence="13">
    <location>
        <begin position="770"/>
        <end position="792"/>
    </location>
</feature>
<keyword evidence="7 13" id="KW-1133">Transmembrane helix</keyword>
<dbReference type="PANTHER" id="PTHR24372:SF74">
    <property type="entry name" value="LP13728P"/>
    <property type="match status" value="1"/>
</dbReference>
<dbReference type="PROSITE" id="PS50262">
    <property type="entry name" value="G_PROTEIN_RECEP_F1_2"/>
    <property type="match status" value="1"/>
</dbReference>
<keyword evidence="3" id="KW-1003">Cell membrane</keyword>
<evidence type="ECO:0000256" key="4">
    <source>
        <dbReference type="ARBA" id="ARBA00022614"/>
    </source>
</evidence>
<keyword evidence="8" id="KW-0297">G-protein coupled receptor</keyword>